<accession>A0AA39TLH6</accession>
<dbReference type="Proteomes" id="UP001175228">
    <property type="component" value="Unassembled WGS sequence"/>
</dbReference>
<reference evidence="1" key="1">
    <citation type="submission" date="2023-06" db="EMBL/GenBank/DDBJ databases">
        <authorList>
            <consortium name="Lawrence Berkeley National Laboratory"/>
            <person name="Ahrendt S."/>
            <person name="Sahu N."/>
            <person name="Indic B."/>
            <person name="Wong-Bajracharya J."/>
            <person name="Merenyi Z."/>
            <person name="Ke H.-M."/>
            <person name="Monk M."/>
            <person name="Kocsube S."/>
            <person name="Drula E."/>
            <person name="Lipzen A."/>
            <person name="Balint B."/>
            <person name="Henrissat B."/>
            <person name="Andreopoulos B."/>
            <person name="Martin F.M."/>
            <person name="Harder C.B."/>
            <person name="Rigling D."/>
            <person name="Ford K.L."/>
            <person name="Foster G.D."/>
            <person name="Pangilinan J."/>
            <person name="Papanicolaou A."/>
            <person name="Barry K."/>
            <person name="LaButti K."/>
            <person name="Viragh M."/>
            <person name="Koriabine M."/>
            <person name="Yan M."/>
            <person name="Riley R."/>
            <person name="Champramary S."/>
            <person name="Plett K.L."/>
            <person name="Tsai I.J."/>
            <person name="Slot J."/>
            <person name="Sipos G."/>
            <person name="Plett J."/>
            <person name="Nagy L.G."/>
            <person name="Grigoriev I.V."/>
        </authorList>
    </citation>
    <scope>NUCLEOTIDE SEQUENCE</scope>
    <source>
        <strain evidence="1">HWK02</strain>
    </source>
</reference>
<dbReference type="AlphaFoldDB" id="A0AA39TLH6"/>
<sequence length="306" mass="34226">MHITFNCPSALEAYKVALDLLPQVAWTGKSIAAWHRKLVEYGSIVNGAAAYALQLGYTDTALEWLEMGWAIVWGQLHNLHSPADILSDAHPHLAERLSQVAVALGKVTSRDIDLEDFKGLTTEEIAREHHCLATEWDSLVEEVWALPGFEDFLEPKRLSSLKNVAKLGPVVLVNIAPMTCDALILCSNQDNVLHILLKDFTYEDAKNLQERLTKALSAYEKNVFMNILKKLWTCIVKPVLNGLAFLPCDSTNLPRLWWCPTGPLAFLPVHAARDYCTNEQGTKLSDYVISSYTPTLTILLDKLEKT</sequence>
<evidence type="ECO:0000313" key="2">
    <source>
        <dbReference type="Proteomes" id="UP001175228"/>
    </source>
</evidence>
<proteinExistence type="predicted"/>
<evidence type="ECO:0000313" key="1">
    <source>
        <dbReference type="EMBL" id="KAK0493976.1"/>
    </source>
</evidence>
<comment type="caution">
    <text evidence="1">The sequence shown here is derived from an EMBL/GenBank/DDBJ whole genome shotgun (WGS) entry which is preliminary data.</text>
</comment>
<dbReference type="EMBL" id="JAUEPU010000022">
    <property type="protein sequence ID" value="KAK0493976.1"/>
    <property type="molecule type" value="Genomic_DNA"/>
</dbReference>
<keyword evidence="2" id="KW-1185">Reference proteome</keyword>
<protein>
    <recommendedName>
        <fullName evidence="3">CHAT domain-containing protein</fullName>
    </recommendedName>
</protein>
<name>A0AA39TLH6_9AGAR</name>
<evidence type="ECO:0008006" key="3">
    <source>
        <dbReference type="Google" id="ProtNLM"/>
    </source>
</evidence>
<organism evidence="1 2">
    <name type="scientific">Armillaria luteobubalina</name>
    <dbReference type="NCBI Taxonomy" id="153913"/>
    <lineage>
        <taxon>Eukaryota</taxon>
        <taxon>Fungi</taxon>
        <taxon>Dikarya</taxon>
        <taxon>Basidiomycota</taxon>
        <taxon>Agaricomycotina</taxon>
        <taxon>Agaricomycetes</taxon>
        <taxon>Agaricomycetidae</taxon>
        <taxon>Agaricales</taxon>
        <taxon>Marasmiineae</taxon>
        <taxon>Physalacriaceae</taxon>
        <taxon>Armillaria</taxon>
    </lineage>
</organism>
<gene>
    <name evidence="1" type="ORF">EDD18DRAFT_1402949</name>
</gene>